<evidence type="ECO:0000256" key="3">
    <source>
        <dbReference type="ARBA" id="ARBA00022691"/>
    </source>
</evidence>
<dbReference type="Pfam" id="PF01596">
    <property type="entry name" value="Methyltransf_3"/>
    <property type="match status" value="1"/>
</dbReference>
<accession>A0A1G7BZK4</accession>
<keyword evidence="1 4" id="KW-0489">Methyltransferase</keyword>
<protein>
    <submittedName>
        <fullName evidence="4">Predicted O-methyltransferase YrrM</fullName>
    </submittedName>
</protein>
<dbReference type="CDD" id="cd02440">
    <property type="entry name" value="AdoMet_MTases"/>
    <property type="match status" value="1"/>
</dbReference>
<dbReference type="AlphaFoldDB" id="A0A1G7BZK4"/>
<dbReference type="PANTHER" id="PTHR43167">
    <property type="entry name" value="PUTATIVE (AFU_ORTHOLOGUE AFUA_6G01830)-RELATED"/>
    <property type="match status" value="1"/>
</dbReference>
<evidence type="ECO:0000313" key="5">
    <source>
        <dbReference type="Proteomes" id="UP000183685"/>
    </source>
</evidence>
<evidence type="ECO:0000256" key="2">
    <source>
        <dbReference type="ARBA" id="ARBA00022679"/>
    </source>
</evidence>
<keyword evidence="3" id="KW-0949">S-adenosyl-L-methionine</keyword>
<organism evidence="4 5">
    <name type="scientific">Kordiimonas lacus</name>
    <dbReference type="NCBI Taxonomy" id="637679"/>
    <lineage>
        <taxon>Bacteria</taxon>
        <taxon>Pseudomonadati</taxon>
        <taxon>Pseudomonadota</taxon>
        <taxon>Alphaproteobacteria</taxon>
        <taxon>Kordiimonadales</taxon>
        <taxon>Kordiimonadaceae</taxon>
        <taxon>Kordiimonas</taxon>
    </lineage>
</organism>
<evidence type="ECO:0000313" key="4">
    <source>
        <dbReference type="EMBL" id="SDE32469.1"/>
    </source>
</evidence>
<keyword evidence="2 4" id="KW-0808">Transferase</keyword>
<dbReference type="SUPFAM" id="SSF53335">
    <property type="entry name" value="S-adenosyl-L-methionine-dependent methyltransferases"/>
    <property type="match status" value="1"/>
</dbReference>
<keyword evidence="5" id="KW-1185">Reference proteome</keyword>
<evidence type="ECO:0000256" key="1">
    <source>
        <dbReference type="ARBA" id="ARBA00022603"/>
    </source>
</evidence>
<dbReference type="Gene3D" id="3.40.50.150">
    <property type="entry name" value="Vaccinia Virus protein VP39"/>
    <property type="match status" value="1"/>
</dbReference>
<sequence length="201" mass="21819">MDGTKQPPNTIHHAYDMPRAIRAIQAETKIMGFQMASEPAVGALLKTLVASKPGGTMLELGTGTGLSTAWMLDGLCMEAKLVSVDNDKAVQAVAARHLGKNPQLTLCCTDAGEFLDALEPMQFDLIFADAWPGKYSHLERTLSLLREGGIYVVDDLLPQPNWPNGHQRNVDDFIKHITAKPGFETTFMGWATGVLIASRIG</sequence>
<dbReference type="GO" id="GO:0032259">
    <property type="term" value="P:methylation"/>
    <property type="evidence" value="ECO:0007669"/>
    <property type="project" value="UniProtKB-KW"/>
</dbReference>
<dbReference type="InterPro" id="IPR029063">
    <property type="entry name" value="SAM-dependent_MTases_sf"/>
</dbReference>
<reference evidence="4 5" key="1">
    <citation type="submission" date="2016-10" db="EMBL/GenBank/DDBJ databases">
        <authorList>
            <person name="de Groot N.N."/>
        </authorList>
    </citation>
    <scope>NUCLEOTIDE SEQUENCE [LARGE SCALE GENOMIC DNA]</scope>
    <source>
        <strain evidence="4 5">CGMCC 1.9109</strain>
    </source>
</reference>
<dbReference type="PANTHER" id="PTHR43167:SF1">
    <property type="entry name" value="PUTATIVE (AFU_ORTHOLOGUE AFUA_6G01830)-RELATED"/>
    <property type="match status" value="1"/>
</dbReference>
<dbReference type="InterPro" id="IPR002935">
    <property type="entry name" value="SAM_O-MeTrfase"/>
</dbReference>
<dbReference type="STRING" id="637679.GCA_001550055_03324"/>
<dbReference type="Proteomes" id="UP000183685">
    <property type="component" value="Unassembled WGS sequence"/>
</dbReference>
<gene>
    <name evidence="4" type="ORF">SAMN04488071_2598</name>
</gene>
<dbReference type="RefSeq" id="WP_206594946.1">
    <property type="nucleotide sequence ID" value="NZ_DAIOMO010000001.1"/>
</dbReference>
<dbReference type="EMBL" id="FNAK01000006">
    <property type="protein sequence ID" value="SDE32469.1"/>
    <property type="molecule type" value="Genomic_DNA"/>
</dbReference>
<dbReference type="GO" id="GO:0008171">
    <property type="term" value="F:O-methyltransferase activity"/>
    <property type="evidence" value="ECO:0007669"/>
    <property type="project" value="InterPro"/>
</dbReference>
<name>A0A1G7BZK4_9PROT</name>
<proteinExistence type="predicted"/>